<dbReference type="SUPFAM" id="SSF53649">
    <property type="entry name" value="Alkaline phosphatase-like"/>
    <property type="match status" value="1"/>
</dbReference>
<keyword evidence="2" id="KW-0479">Metal-binding</keyword>
<comment type="similarity">
    <text evidence="1">Belongs to the sulfatase family.</text>
</comment>
<evidence type="ECO:0000313" key="7">
    <source>
        <dbReference type="Proteomes" id="UP000286576"/>
    </source>
</evidence>
<dbReference type="GO" id="GO:0046872">
    <property type="term" value="F:metal ion binding"/>
    <property type="evidence" value="ECO:0007669"/>
    <property type="project" value="UniProtKB-KW"/>
</dbReference>
<keyword evidence="7" id="KW-1185">Reference proteome</keyword>
<gene>
    <name evidence="6" type="ORF">D2V07_05290</name>
</gene>
<dbReference type="Gene3D" id="3.30.1120.10">
    <property type="match status" value="1"/>
</dbReference>
<evidence type="ECO:0000256" key="2">
    <source>
        <dbReference type="ARBA" id="ARBA00022723"/>
    </source>
</evidence>
<evidence type="ECO:0000313" key="6">
    <source>
        <dbReference type="EMBL" id="RIV87752.1"/>
    </source>
</evidence>
<proteinExistence type="inferred from homology"/>
<dbReference type="EMBL" id="QXFL01000002">
    <property type="protein sequence ID" value="RIV87752.1"/>
    <property type="molecule type" value="Genomic_DNA"/>
</dbReference>
<dbReference type="Gene3D" id="3.40.720.10">
    <property type="entry name" value="Alkaline Phosphatase, subunit A"/>
    <property type="match status" value="1"/>
</dbReference>
<keyword evidence="3" id="KW-0378">Hydrolase</keyword>
<evidence type="ECO:0000256" key="1">
    <source>
        <dbReference type="ARBA" id="ARBA00008779"/>
    </source>
</evidence>
<dbReference type="InterPro" id="IPR024607">
    <property type="entry name" value="Sulfatase_CS"/>
</dbReference>
<sequence length="440" mass="49668">MAATEGALSASRPNIVFILADDLGYADLSCFGRRDYVTPHCDALAASGARFTHSYSNSPVCSATRLALMTARYQYRLDAGLEEPIGPRHTGLDPAEPTFPRVLREVGYRTALIGKWHLGNLPDFGPLKSGYDYFWGYRGGGIDYLVHEDARGDGLWENGHEIERDGYLTGLLGQRAVEFVETQDGIDRPFFLSLHFSAPHWPWETPRDGAEARRLTTDPTYRKLAHFDGGSMATYTEMVCRMDEQVGAVVAAVEALPRHRDTIIVFSSDNGGERFSDVWPFTGRKTELLEGGIRVPTVIRWPEVFDDGRVVETPHMTMDLATTLMNAGGAQLPFSRPPDGRDIRSGDLDERPMFWRYNHLDQKAVRMGRHKYLSIAGNEFLFDVVADPMERANLKQREPARFADLRDRWQRWNAGMLPYRDDTFTHGFRGDELADHFGVD</sequence>
<evidence type="ECO:0000256" key="4">
    <source>
        <dbReference type="ARBA" id="ARBA00022837"/>
    </source>
</evidence>
<dbReference type="GO" id="GO:0004065">
    <property type="term" value="F:arylsulfatase activity"/>
    <property type="evidence" value="ECO:0007669"/>
    <property type="project" value="TreeGrafter"/>
</dbReference>
<dbReference type="OrthoDB" id="9795675at2"/>
<reference evidence="6 7" key="1">
    <citation type="submission" date="2018-08" db="EMBL/GenBank/DDBJ databases">
        <title>Erythrobacter zhengii sp.nov., a bacterium isolated from deep-sea sediment.</title>
        <authorList>
            <person name="Fang C."/>
            <person name="Wu Y.-H."/>
            <person name="Sun C."/>
            <person name="Wang H."/>
            <person name="Cheng H."/>
            <person name="Meng F.-X."/>
            <person name="Wang C.-S."/>
            <person name="Xu X.-W."/>
        </authorList>
    </citation>
    <scope>NUCLEOTIDE SEQUENCE [LARGE SCALE GENOMIC DNA]</scope>
    <source>
        <strain evidence="6 7">V18</strain>
    </source>
</reference>
<dbReference type="PROSITE" id="PS00149">
    <property type="entry name" value="SULFATASE_2"/>
    <property type="match status" value="1"/>
</dbReference>
<protein>
    <submittedName>
        <fullName evidence="6">Twin-arginine translocation pathway signal protein</fullName>
    </submittedName>
</protein>
<feature type="domain" description="Sulfatase N-terminal" evidence="5">
    <location>
        <begin position="13"/>
        <end position="329"/>
    </location>
</feature>
<dbReference type="AlphaFoldDB" id="A0A418NUC8"/>
<keyword evidence="4" id="KW-0106">Calcium</keyword>
<evidence type="ECO:0000259" key="5">
    <source>
        <dbReference type="Pfam" id="PF00884"/>
    </source>
</evidence>
<dbReference type="InterPro" id="IPR000917">
    <property type="entry name" value="Sulfatase_N"/>
</dbReference>
<dbReference type="PANTHER" id="PTHR42693:SF53">
    <property type="entry name" value="ENDO-4-O-SULFATASE"/>
    <property type="match status" value="1"/>
</dbReference>
<dbReference type="InterPro" id="IPR017850">
    <property type="entry name" value="Alkaline_phosphatase_core_sf"/>
</dbReference>
<accession>A0A418NUC8</accession>
<dbReference type="Pfam" id="PF00884">
    <property type="entry name" value="Sulfatase"/>
    <property type="match status" value="1"/>
</dbReference>
<organism evidence="6 7">
    <name type="scientific">Aurantiacibacter zhengii</name>
    <dbReference type="NCBI Taxonomy" id="2307003"/>
    <lineage>
        <taxon>Bacteria</taxon>
        <taxon>Pseudomonadati</taxon>
        <taxon>Pseudomonadota</taxon>
        <taxon>Alphaproteobacteria</taxon>
        <taxon>Sphingomonadales</taxon>
        <taxon>Erythrobacteraceae</taxon>
        <taxon>Aurantiacibacter</taxon>
    </lineage>
</organism>
<dbReference type="PANTHER" id="PTHR42693">
    <property type="entry name" value="ARYLSULFATASE FAMILY MEMBER"/>
    <property type="match status" value="1"/>
</dbReference>
<name>A0A418NUC8_9SPHN</name>
<dbReference type="Proteomes" id="UP000286576">
    <property type="component" value="Unassembled WGS sequence"/>
</dbReference>
<evidence type="ECO:0000256" key="3">
    <source>
        <dbReference type="ARBA" id="ARBA00022801"/>
    </source>
</evidence>
<dbReference type="InterPro" id="IPR050738">
    <property type="entry name" value="Sulfatase"/>
</dbReference>
<comment type="caution">
    <text evidence="6">The sequence shown here is derived from an EMBL/GenBank/DDBJ whole genome shotgun (WGS) entry which is preliminary data.</text>
</comment>
<dbReference type="RefSeq" id="WP_119585478.1">
    <property type="nucleotide sequence ID" value="NZ_CAWODQ010000012.1"/>
</dbReference>